<dbReference type="PANTHER" id="PTHR37431:SF3">
    <property type="entry name" value="DUF19 DOMAIN-CONTAINING PROTEIN"/>
    <property type="match status" value="1"/>
</dbReference>
<dbReference type="AlphaFoldDB" id="A0A0N4TVM9"/>
<evidence type="ECO:0000313" key="2">
    <source>
        <dbReference type="EMBL" id="VDN94056.1"/>
    </source>
</evidence>
<reference evidence="4" key="1">
    <citation type="submission" date="2017-02" db="UniProtKB">
        <authorList>
            <consortium name="WormBaseParasite"/>
        </authorList>
    </citation>
    <scope>IDENTIFICATION</scope>
</reference>
<dbReference type="EMBL" id="UZAD01013329">
    <property type="protein sequence ID" value="VDN94056.1"/>
    <property type="molecule type" value="Genomic_DNA"/>
</dbReference>
<keyword evidence="1" id="KW-0812">Transmembrane</keyword>
<proteinExistence type="predicted"/>
<keyword evidence="3" id="KW-1185">Reference proteome</keyword>
<name>A0A0N4TVM9_BRUPA</name>
<accession>A0A0N4TVM9</accession>
<dbReference type="Proteomes" id="UP000278627">
    <property type="component" value="Unassembled WGS sequence"/>
</dbReference>
<protein>
    <submittedName>
        <fullName evidence="4">DUF19 domain-containing protein</fullName>
    </submittedName>
</protein>
<keyword evidence="1" id="KW-1133">Transmembrane helix</keyword>
<evidence type="ECO:0000313" key="4">
    <source>
        <dbReference type="WBParaSite" id="BPAG_0001294201-mRNA-1"/>
    </source>
</evidence>
<evidence type="ECO:0000256" key="1">
    <source>
        <dbReference type="SAM" id="Phobius"/>
    </source>
</evidence>
<evidence type="ECO:0000313" key="3">
    <source>
        <dbReference type="Proteomes" id="UP000278627"/>
    </source>
</evidence>
<gene>
    <name evidence="2" type="ORF">BPAG_LOCUS12870</name>
</gene>
<organism evidence="4">
    <name type="scientific">Brugia pahangi</name>
    <name type="common">Filarial nematode worm</name>
    <dbReference type="NCBI Taxonomy" id="6280"/>
    <lineage>
        <taxon>Eukaryota</taxon>
        <taxon>Metazoa</taxon>
        <taxon>Ecdysozoa</taxon>
        <taxon>Nematoda</taxon>
        <taxon>Chromadorea</taxon>
        <taxon>Rhabditida</taxon>
        <taxon>Spirurina</taxon>
        <taxon>Spiruromorpha</taxon>
        <taxon>Filarioidea</taxon>
        <taxon>Onchocercidae</taxon>
        <taxon>Brugia</taxon>
    </lineage>
</organism>
<dbReference type="WBParaSite" id="BPAG_0001294201-mRNA-1">
    <property type="protein sequence ID" value="BPAG_0001294201-mRNA-1"/>
    <property type="gene ID" value="BPAG_0001294201"/>
</dbReference>
<keyword evidence="1" id="KW-0472">Membrane</keyword>
<reference evidence="2 3" key="2">
    <citation type="submission" date="2018-11" db="EMBL/GenBank/DDBJ databases">
        <authorList>
            <consortium name="Pathogen Informatics"/>
        </authorList>
    </citation>
    <scope>NUCLEOTIDE SEQUENCE [LARGE SCALE GENOMIC DNA]</scope>
</reference>
<feature type="transmembrane region" description="Helical" evidence="1">
    <location>
        <begin position="7"/>
        <end position="27"/>
    </location>
</feature>
<dbReference type="PANTHER" id="PTHR37431">
    <property type="entry name" value="PROTEIN CBG06927"/>
    <property type="match status" value="1"/>
</dbReference>
<sequence>MKFAEMLIYFIMIINLISGVLLIHPKFATLHCSHRINEAVQKCVQPIAQYAKVLNQEDDQNSTNAAKNNFGQAIALPKIGRYVFRELCRLVRNFNECVHKLRQQCPEHVTVSLIDASYGFLCNEGYETFMGSAECLVELDRQPTVKQCHEITLKHIEAANIELSTTTLTRFDKMCQALNYFASCVERPISYGCGAEAWTMIFRVLRDTTNTLLPKCQFTGHSVFTEHFSPSLSEAFPFTITTTVAAIHNENDFLRYKEMLNDKAEIIWSNEDITTNSVFEMNNDNSKKLPEELSSGFDADQVRSTINSEGERSRGQIRGHVFIDRDTDISYYDNGSDNLVEAASSSSFLTVNSANRSLIFIFAQYLSLCWLILKIC</sequence>